<dbReference type="InterPro" id="IPR002477">
    <property type="entry name" value="Peptidoglycan-bd-like"/>
</dbReference>
<keyword evidence="5" id="KW-1185">Reference proteome</keyword>
<dbReference type="RefSeq" id="WP_076362949.1">
    <property type="nucleotide sequence ID" value="NZ_FTOM01000001.1"/>
</dbReference>
<feature type="domain" description="SPOR" evidence="3">
    <location>
        <begin position="19"/>
        <end position="96"/>
    </location>
</feature>
<dbReference type="AlphaFoldDB" id="A0A1N7JJI8"/>
<protein>
    <submittedName>
        <fullName evidence="4">Sporulation related domain-containing protein</fullName>
    </submittedName>
</protein>
<evidence type="ECO:0000256" key="1">
    <source>
        <dbReference type="SAM" id="MobiDB-lite"/>
    </source>
</evidence>
<accession>A0A1N7JJI8</accession>
<dbReference type="STRING" id="407234.SAMN05421795_10163"/>
<evidence type="ECO:0000256" key="2">
    <source>
        <dbReference type="SAM" id="SignalP"/>
    </source>
</evidence>
<evidence type="ECO:0000313" key="5">
    <source>
        <dbReference type="Proteomes" id="UP000186098"/>
    </source>
</evidence>
<dbReference type="Gene3D" id="2.40.10.120">
    <property type="match status" value="1"/>
</dbReference>
<feature type="region of interest" description="Disordered" evidence="1">
    <location>
        <begin position="117"/>
        <end position="149"/>
    </location>
</feature>
<dbReference type="EMBL" id="FTOM01000001">
    <property type="protein sequence ID" value="SIS49523.1"/>
    <property type="molecule type" value="Genomic_DNA"/>
</dbReference>
<gene>
    <name evidence="4" type="ORF">SAMN05421795_10163</name>
</gene>
<name>A0A1N7JJI8_9RHOB</name>
<dbReference type="InterPro" id="IPR007730">
    <property type="entry name" value="SPOR-like_dom"/>
</dbReference>
<dbReference type="InterPro" id="IPR009003">
    <property type="entry name" value="Peptidase_S1_PA"/>
</dbReference>
<dbReference type="SUPFAM" id="SSF50494">
    <property type="entry name" value="Trypsin-like serine proteases"/>
    <property type="match status" value="1"/>
</dbReference>
<dbReference type="Pfam" id="PF01471">
    <property type="entry name" value="PG_binding_1"/>
    <property type="match status" value="1"/>
</dbReference>
<dbReference type="SUPFAM" id="SSF47090">
    <property type="entry name" value="PGBD-like"/>
    <property type="match status" value="1"/>
</dbReference>
<dbReference type="Proteomes" id="UP000186098">
    <property type="component" value="Unassembled WGS sequence"/>
</dbReference>
<dbReference type="Pfam" id="PF05036">
    <property type="entry name" value="SPOR"/>
    <property type="match status" value="1"/>
</dbReference>
<sequence>MSRKWSGVSALAIWVAAGAAGADPAWVQVEAVPTLREAEARAQDWAERLPDVGGFAMRSGWYAIALGPFADDDAADARARSLRSGRMIPSDSYVTDGTEYRQQFWPVGAGLTGPRISAPALPADPMAAPATAPEPTAPRPTAAPPDAAPALAAPAMPVETMAEARASEARLDRDARMDLQRALAWAGFYSAGIDGAFGRGTRASMAAWQEANGHEPTGVLSTAQRAEVLAAMAREKAQLGLRRVTEDEAGIEIDLPMGLVAFDRYDPPFVHYKSADGTGIRVVLISRPGDQAALRGLYEAMQTLEIVPLDGPRDLGRTRFDISGQNAEIASVVHAELRDGAIKGYALVWPVTADDRMVTRARAAMKDSFRALDGRVLDDSLGQPMSVSRADLMSGLEVRRPVRARSGVYVDERGAVLTTAEAVADCGRVTVDGIDARLGATDPDLGLALLEPEARLAPRAVADWHVGPVELNAEVAVAGYPYGDAVSAPVLTFGTMAGPGGLTGETGQARLALAALEGDAGGPVLDATGAAIGLLLPHPEGDRLLPADLSLTLRAGPITQMLSAAGITPATAAPGRAIMAAEDLSRRAAGMTVLVSCWN</sequence>
<dbReference type="InterPro" id="IPR036366">
    <property type="entry name" value="PGBDSf"/>
</dbReference>
<dbReference type="GO" id="GO:0042834">
    <property type="term" value="F:peptidoglycan binding"/>
    <property type="evidence" value="ECO:0007669"/>
    <property type="project" value="InterPro"/>
</dbReference>
<feature type="signal peptide" evidence="2">
    <location>
        <begin position="1"/>
        <end position="22"/>
    </location>
</feature>
<proteinExistence type="predicted"/>
<dbReference type="Gene3D" id="1.10.101.10">
    <property type="entry name" value="PGBD-like superfamily/PGBD"/>
    <property type="match status" value="1"/>
</dbReference>
<dbReference type="Pfam" id="PF13365">
    <property type="entry name" value="Trypsin_2"/>
    <property type="match status" value="1"/>
</dbReference>
<feature type="chain" id="PRO_5009943014" evidence="2">
    <location>
        <begin position="23"/>
        <end position="599"/>
    </location>
</feature>
<dbReference type="PROSITE" id="PS51724">
    <property type="entry name" value="SPOR"/>
    <property type="match status" value="1"/>
</dbReference>
<evidence type="ECO:0000259" key="3">
    <source>
        <dbReference type="PROSITE" id="PS51724"/>
    </source>
</evidence>
<feature type="compositionally biased region" description="Pro residues" evidence="1">
    <location>
        <begin position="135"/>
        <end position="147"/>
    </location>
</feature>
<feature type="compositionally biased region" description="Low complexity" evidence="1">
    <location>
        <begin position="118"/>
        <end position="134"/>
    </location>
</feature>
<reference evidence="5" key="1">
    <citation type="submission" date="2017-01" db="EMBL/GenBank/DDBJ databases">
        <authorList>
            <person name="Varghese N."/>
            <person name="Submissions S."/>
        </authorList>
    </citation>
    <scope>NUCLEOTIDE SEQUENCE [LARGE SCALE GENOMIC DNA]</scope>
    <source>
        <strain evidence="5">DSM 18714</strain>
    </source>
</reference>
<keyword evidence="2" id="KW-0732">Signal</keyword>
<dbReference type="OrthoDB" id="6810892at2"/>
<dbReference type="InterPro" id="IPR036365">
    <property type="entry name" value="PGBD-like_sf"/>
</dbReference>
<organism evidence="4 5">
    <name type="scientific">Phaeovulum vinaykumarii</name>
    <dbReference type="NCBI Taxonomy" id="407234"/>
    <lineage>
        <taxon>Bacteria</taxon>
        <taxon>Pseudomonadati</taxon>
        <taxon>Pseudomonadota</taxon>
        <taxon>Alphaproteobacteria</taxon>
        <taxon>Rhodobacterales</taxon>
        <taxon>Paracoccaceae</taxon>
        <taxon>Phaeovulum</taxon>
    </lineage>
</organism>
<evidence type="ECO:0000313" key="4">
    <source>
        <dbReference type="EMBL" id="SIS49523.1"/>
    </source>
</evidence>